<dbReference type="SUPFAM" id="SSF51735">
    <property type="entry name" value="NAD(P)-binding Rossmann-fold domains"/>
    <property type="match status" value="1"/>
</dbReference>
<dbReference type="PRINTS" id="PR00081">
    <property type="entry name" value="GDHRDH"/>
</dbReference>
<dbReference type="GO" id="GO:0004316">
    <property type="term" value="F:3-oxoacyl-[acyl-carrier-protein] reductase (NADPH) activity"/>
    <property type="evidence" value="ECO:0007669"/>
    <property type="project" value="UniProtKB-EC"/>
</dbReference>
<evidence type="ECO:0000256" key="1">
    <source>
        <dbReference type="ARBA" id="ARBA00006484"/>
    </source>
</evidence>
<dbReference type="InterPro" id="IPR002347">
    <property type="entry name" value="SDR_fam"/>
</dbReference>
<gene>
    <name evidence="3" type="ORF">AVDCRST_MAG19-4105</name>
</gene>
<sequence>MEFEDKVVLISGGATGIGKGAAARFLEEGASVVINGRRSGKLEEALAELDPSGRRVAAVAGNIGDPATSENMVRTAVERFGGVDILLNNAGVFTPKGFLELTADELEHYLDPIVRGTFFASQAAIPEMIRRGGGAIVNTGSLWGTLAVGATPTSAFSLAQAGRHALARNLAIEFAGSGIRVNTVTPGAVETPIYESFMTAEEIRDVLPTFGAMHPLGRIAQIADVVETILFLASPRAAFITGATVPVDGGVTAGLPVPAGAPVAA</sequence>
<dbReference type="EMBL" id="CADCWL010000229">
    <property type="protein sequence ID" value="CAA9581842.1"/>
    <property type="molecule type" value="Genomic_DNA"/>
</dbReference>
<dbReference type="CDD" id="cd05233">
    <property type="entry name" value="SDR_c"/>
    <property type="match status" value="1"/>
</dbReference>
<protein>
    <submittedName>
        <fullName evidence="3">3-oxoacyl-[acyl-carrier protein] reductase</fullName>
        <ecNumber evidence="3">1.1.1.100</ecNumber>
    </submittedName>
</protein>
<dbReference type="FunFam" id="3.40.50.720:FF:000084">
    <property type="entry name" value="Short-chain dehydrogenase reductase"/>
    <property type="match status" value="1"/>
</dbReference>
<evidence type="ECO:0000313" key="3">
    <source>
        <dbReference type="EMBL" id="CAA9581842.1"/>
    </source>
</evidence>
<dbReference type="InterPro" id="IPR036291">
    <property type="entry name" value="NAD(P)-bd_dom_sf"/>
</dbReference>
<proteinExistence type="inferred from homology"/>
<evidence type="ECO:0000256" key="2">
    <source>
        <dbReference type="ARBA" id="ARBA00023002"/>
    </source>
</evidence>
<keyword evidence="2 3" id="KW-0560">Oxidoreductase</keyword>
<organism evidence="3">
    <name type="scientific">uncultured Thermomicrobiales bacterium</name>
    <dbReference type="NCBI Taxonomy" id="1645740"/>
    <lineage>
        <taxon>Bacteria</taxon>
        <taxon>Pseudomonadati</taxon>
        <taxon>Thermomicrobiota</taxon>
        <taxon>Thermomicrobia</taxon>
        <taxon>Thermomicrobiales</taxon>
        <taxon>environmental samples</taxon>
    </lineage>
</organism>
<comment type="similarity">
    <text evidence="1">Belongs to the short-chain dehydrogenases/reductases (SDR) family.</text>
</comment>
<dbReference type="Pfam" id="PF13561">
    <property type="entry name" value="adh_short_C2"/>
    <property type="match status" value="1"/>
</dbReference>
<name>A0A6J4VSD6_9BACT</name>
<dbReference type="PANTHER" id="PTHR24321">
    <property type="entry name" value="DEHYDROGENASES, SHORT CHAIN"/>
    <property type="match status" value="1"/>
</dbReference>
<reference evidence="3" key="1">
    <citation type="submission" date="2020-02" db="EMBL/GenBank/DDBJ databases">
        <authorList>
            <person name="Meier V. D."/>
        </authorList>
    </citation>
    <scope>NUCLEOTIDE SEQUENCE</scope>
    <source>
        <strain evidence="3">AVDCRST_MAG19</strain>
    </source>
</reference>
<dbReference type="EC" id="1.1.1.100" evidence="3"/>
<dbReference type="Gene3D" id="3.40.50.720">
    <property type="entry name" value="NAD(P)-binding Rossmann-like Domain"/>
    <property type="match status" value="1"/>
</dbReference>
<accession>A0A6J4VSD6</accession>
<dbReference type="PRINTS" id="PR00080">
    <property type="entry name" value="SDRFAMILY"/>
</dbReference>
<dbReference type="PANTHER" id="PTHR24321:SF14">
    <property type="entry name" value="SHORT-CHAIN TYPE DEHYDROGENASE_REDUCTASE BLR2146-RELATED"/>
    <property type="match status" value="1"/>
</dbReference>
<dbReference type="AlphaFoldDB" id="A0A6J4VSD6"/>